<dbReference type="EMBL" id="JAACNH010000002">
    <property type="protein sequence ID" value="KAG8451949.1"/>
    <property type="molecule type" value="Genomic_DNA"/>
</dbReference>
<proteinExistence type="predicted"/>
<comment type="caution">
    <text evidence="5">The sequence shown here is derived from an EMBL/GenBank/DDBJ whole genome shotgun (WGS) entry which is preliminary data.</text>
</comment>
<evidence type="ECO:0000313" key="6">
    <source>
        <dbReference type="Proteomes" id="UP000812440"/>
    </source>
</evidence>
<dbReference type="PANTHER" id="PTHR11346:SF80">
    <property type="entry name" value="GALECTIN-9C"/>
    <property type="match status" value="1"/>
</dbReference>
<dbReference type="GO" id="GO:0005634">
    <property type="term" value="C:nucleus"/>
    <property type="evidence" value="ECO:0007669"/>
    <property type="project" value="TreeGrafter"/>
</dbReference>
<evidence type="ECO:0000256" key="3">
    <source>
        <dbReference type="RuleBase" id="RU102079"/>
    </source>
</evidence>
<dbReference type="AlphaFoldDB" id="A0A8T2K3T0"/>
<reference evidence="5" key="1">
    <citation type="thesis" date="2020" institute="ProQuest LLC" country="789 East Eisenhower Parkway, Ann Arbor, MI, USA">
        <title>Comparative Genomics and Chromosome Evolution.</title>
        <authorList>
            <person name="Mudd A.B."/>
        </authorList>
    </citation>
    <scope>NUCLEOTIDE SEQUENCE</scope>
    <source>
        <strain evidence="5">Female2</strain>
        <tissue evidence="5">Blood</tissue>
    </source>
</reference>
<feature type="domain" description="Galectin" evidence="4">
    <location>
        <begin position="198"/>
        <end position="327"/>
    </location>
</feature>
<evidence type="ECO:0000256" key="1">
    <source>
        <dbReference type="ARBA" id="ARBA00022734"/>
    </source>
</evidence>
<organism evidence="5 6">
    <name type="scientific">Hymenochirus boettgeri</name>
    <name type="common">Congo dwarf clawed frog</name>
    <dbReference type="NCBI Taxonomy" id="247094"/>
    <lineage>
        <taxon>Eukaryota</taxon>
        <taxon>Metazoa</taxon>
        <taxon>Chordata</taxon>
        <taxon>Craniata</taxon>
        <taxon>Vertebrata</taxon>
        <taxon>Euteleostomi</taxon>
        <taxon>Amphibia</taxon>
        <taxon>Batrachia</taxon>
        <taxon>Anura</taxon>
        <taxon>Pipoidea</taxon>
        <taxon>Pipidae</taxon>
        <taxon>Pipinae</taxon>
        <taxon>Hymenochirus</taxon>
    </lineage>
</organism>
<keyword evidence="1 3" id="KW-0430">Lectin</keyword>
<dbReference type="OrthoDB" id="6251307at2759"/>
<dbReference type="GO" id="GO:0016936">
    <property type="term" value="F:galactoside binding"/>
    <property type="evidence" value="ECO:0007669"/>
    <property type="project" value="TreeGrafter"/>
</dbReference>
<dbReference type="GO" id="GO:0032689">
    <property type="term" value="P:negative regulation of type II interferon production"/>
    <property type="evidence" value="ECO:0007669"/>
    <property type="project" value="TreeGrafter"/>
</dbReference>
<evidence type="ECO:0000256" key="2">
    <source>
        <dbReference type="ARBA" id="ARBA00022737"/>
    </source>
</evidence>
<protein>
    <recommendedName>
        <fullName evidence="3">Galectin</fullName>
    </recommendedName>
</protein>
<dbReference type="SMART" id="SM00908">
    <property type="entry name" value="Gal-bind_lectin"/>
    <property type="match status" value="2"/>
</dbReference>
<dbReference type="InterPro" id="IPR044156">
    <property type="entry name" value="Galectin-like"/>
</dbReference>
<keyword evidence="6" id="KW-1185">Reference proteome</keyword>
<gene>
    <name evidence="5" type="ORF">GDO86_003949</name>
</gene>
<dbReference type="FunFam" id="2.60.120.200:FF:000023">
    <property type="entry name" value="Galectin"/>
    <property type="match status" value="1"/>
</dbReference>
<evidence type="ECO:0000313" key="5">
    <source>
        <dbReference type="EMBL" id="KAG8451949.1"/>
    </source>
</evidence>
<dbReference type="Pfam" id="PF00337">
    <property type="entry name" value="Gal-bind_lectin"/>
    <property type="match status" value="2"/>
</dbReference>
<dbReference type="PROSITE" id="PS51304">
    <property type="entry name" value="GALECTIN"/>
    <property type="match status" value="2"/>
</dbReference>
<keyword evidence="2" id="KW-0677">Repeat</keyword>
<dbReference type="Proteomes" id="UP000812440">
    <property type="component" value="Chromosome 2"/>
</dbReference>
<name>A0A8T2K3T0_9PIPI</name>
<dbReference type="InterPro" id="IPR001079">
    <property type="entry name" value="Galectin_CRD"/>
</dbReference>
<dbReference type="InterPro" id="IPR013320">
    <property type="entry name" value="ConA-like_dom_sf"/>
</dbReference>
<accession>A0A8T2K3T0</accession>
<dbReference type="FunFam" id="2.60.120.200:FF:000078">
    <property type="entry name" value="Galectin"/>
    <property type="match status" value="1"/>
</dbReference>
<sequence length="327" mass="36566">MSFAPMYNPPVPFTAALSQGLHEGLMVVINGIVLPSGDRFNINFQCGNCADDDVAFHFNPRFIDGGIVVCNTKERQSWGKEENKCEMPFHRGQNFEIRVIVTNHGYNVSVNGNHFVEYHHRVPLHRVNTLTIGGCVNLTCVNIQSQGGGFPSQMFPGAPMFNPAFPGYAPQQFPPGGTFNPHQFPSAPFQPTNFVVPYQTTIYGGLFPSKTIVIRGAVTGNPKRFHINLKFSGGIALHFNPRFDEQTIVRNSFLNNSWGKEERQMSSCGMSFSPGQNFVIEIRCEHHAFKVNVNGSHMCEYSHRVQNLQQIDTLQIEGDIVLQHVQI</sequence>
<evidence type="ECO:0000259" key="4">
    <source>
        <dbReference type="PROSITE" id="PS51304"/>
    </source>
</evidence>
<dbReference type="SUPFAM" id="SSF49899">
    <property type="entry name" value="Concanavalin A-like lectins/glucanases"/>
    <property type="match status" value="2"/>
</dbReference>
<dbReference type="PANTHER" id="PTHR11346">
    <property type="entry name" value="GALECTIN"/>
    <property type="match status" value="1"/>
</dbReference>
<feature type="domain" description="Galectin" evidence="4">
    <location>
        <begin position="13"/>
        <end position="144"/>
    </location>
</feature>
<dbReference type="Gene3D" id="2.60.120.200">
    <property type="match status" value="2"/>
</dbReference>
<dbReference type="GO" id="GO:0010628">
    <property type="term" value="P:positive regulation of gene expression"/>
    <property type="evidence" value="ECO:0007669"/>
    <property type="project" value="TreeGrafter"/>
</dbReference>
<dbReference type="GO" id="GO:0030246">
    <property type="term" value="F:carbohydrate binding"/>
    <property type="evidence" value="ECO:0007669"/>
    <property type="project" value="UniProtKB-UniRule"/>
</dbReference>
<dbReference type="GO" id="GO:2000562">
    <property type="term" value="P:negative regulation of CD4-positive, alpha-beta T cell proliferation"/>
    <property type="evidence" value="ECO:0007669"/>
    <property type="project" value="TreeGrafter"/>
</dbReference>
<dbReference type="CDD" id="cd00070">
    <property type="entry name" value="GLECT"/>
    <property type="match status" value="2"/>
</dbReference>
<dbReference type="GO" id="GO:0005829">
    <property type="term" value="C:cytosol"/>
    <property type="evidence" value="ECO:0007669"/>
    <property type="project" value="TreeGrafter"/>
</dbReference>
<dbReference type="SMART" id="SM00276">
    <property type="entry name" value="GLECT"/>
    <property type="match status" value="2"/>
</dbReference>